<dbReference type="GO" id="GO:0016987">
    <property type="term" value="F:sigma factor activity"/>
    <property type="evidence" value="ECO:0007669"/>
    <property type="project" value="UniProtKB-KW"/>
</dbReference>
<dbReference type="Proteomes" id="UP000001930">
    <property type="component" value="Chromosome II"/>
</dbReference>
<reference evidence="9 10" key="1">
    <citation type="journal article" date="2005" name="BMC Genomics">
        <title>Bacterial genome adaptation to niches: divergence of the potential virulence genes in three Burkholderia species of different survival strategies.</title>
        <authorList>
            <person name="Kim H.S."/>
            <person name="Schell M.A."/>
            <person name="Yu Y."/>
            <person name="Ulrich R.L."/>
            <person name="Sarria S.H."/>
            <person name="Nierman W.C."/>
            <person name="DeShazer D."/>
        </authorList>
    </citation>
    <scope>NUCLEOTIDE SEQUENCE [LARGE SCALE GENOMIC DNA]</scope>
    <source>
        <strain evidence="10">ATCC 700388 / DSM 13276 / CCUG 48851 / CIP 106301 / E264</strain>
    </source>
</reference>
<feature type="compositionally biased region" description="Basic and acidic residues" evidence="5">
    <location>
        <begin position="113"/>
        <end position="127"/>
    </location>
</feature>
<keyword evidence="1" id="KW-0805">Transcription regulation</keyword>
<evidence type="ECO:0000259" key="8">
    <source>
        <dbReference type="Pfam" id="PF04545"/>
    </source>
</evidence>
<dbReference type="NCBIfam" id="TIGR02937">
    <property type="entry name" value="sigma70-ECF"/>
    <property type="match status" value="1"/>
</dbReference>
<gene>
    <name evidence="9" type="ordered locus">BTH_II0180</name>
</gene>
<feature type="compositionally biased region" description="Basic residues" evidence="5">
    <location>
        <begin position="61"/>
        <end position="70"/>
    </location>
</feature>
<evidence type="ECO:0000256" key="5">
    <source>
        <dbReference type="SAM" id="MobiDB-lite"/>
    </source>
</evidence>
<feature type="domain" description="RNA polymerase sigma-70 region 4" evidence="8">
    <location>
        <begin position="315"/>
        <end position="364"/>
    </location>
</feature>
<keyword evidence="9" id="KW-0969">Cilium</keyword>
<keyword evidence="3" id="KW-0238">DNA-binding</keyword>
<dbReference type="GO" id="GO:0003899">
    <property type="term" value="F:DNA-directed RNA polymerase activity"/>
    <property type="evidence" value="ECO:0007669"/>
    <property type="project" value="InterPro"/>
</dbReference>
<dbReference type="InterPro" id="IPR007630">
    <property type="entry name" value="RNA_pol_sigma70_r4"/>
</dbReference>
<feature type="compositionally biased region" description="Basic and acidic residues" evidence="5">
    <location>
        <begin position="87"/>
        <end position="103"/>
    </location>
</feature>
<dbReference type="KEGG" id="bte:BTH_II0180"/>
<feature type="region of interest" description="Disordered" evidence="5">
    <location>
        <begin position="1"/>
        <end position="129"/>
    </location>
</feature>
<dbReference type="InterPro" id="IPR000943">
    <property type="entry name" value="RNA_pol_sigma70"/>
</dbReference>
<evidence type="ECO:0000313" key="10">
    <source>
        <dbReference type="Proteomes" id="UP000001930"/>
    </source>
</evidence>
<dbReference type="NCBIfam" id="TIGR02479">
    <property type="entry name" value="FliA_WhiG"/>
    <property type="match status" value="1"/>
</dbReference>
<dbReference type="AlphaFoldDB" id="Q2T8W7"/>
<dbReference type="SUPFAM" id="SSF88659">
    <property type="entry name" value="Sigma3 and sigma4 domains of RNA polymerase sigma factors"/>
    <property type="match status" value="2"/>
</dbReference>
<keyword evidence="4" id="KW-0804">Transcription</keyword>
<feature type="domain" description="RNA polymerase sigma-70 region 2" evidence="7">
    <location>
        <begin position="161"/>
        <end position="230"/>
    </location>
</feature>
<evidence type="ECO:0000259" key="7">
    <source>
        <dbReference type="Pfam" id="PF04542"/>
    </source>
</evidence>
<evidence type="ECO:0000256" key="4">
    <source>
        <dbReference type="ARBA" id="ARBA00023163"/>
    </source>
</evidence>
<dbReference type="InterPro" id="IPR007627">
    <property type="entry name" value="RNA_pol_sigma70_r2"/>
</dbReference>
<dbReference type="PRINTS" id="PR00046">
    <property type="entry name" value="SIGMA70FCT"/>
</dbReference>
<dbReference type="InterPro" id="IPR013325">
    <property type="entry name" value="RNA_pol_sigma_r2"/>
</dbReference>
<dbReference type="InterPro" id="IPR013324">
    <property type="entry name" value="RNA_pol_sigma_r3/r4-like"/>
</dbReference>
<dbReference type="Pfam" id="PF04542">
    <property type="entry name" value="Sigma70_r2"/>
    <property type="match status" value="1"/>
</dbReference>
<dbReference type="CDD" id="cd06171">
    <property type="entry name" value="Sigma70_r4"/>
    <property type="match status" value="1"/>
</dbReference>
<feature type="domain" description="RNA polymerase sigma-70 region 3" evidence="6">
    <location>
        <begin position="242"/>
        <end position="294"/>
    </location>
</feature>
<dbReference type="InterPro" id="IPR007624">
    <property type="entry name" value="RNA_pol_sigma70_r3"/>
</dbReference>
<accession>Q2T8W7</accession>
<dbReference type="HOGENOM" id="CLU_749411_0_0_4"/>
<dbReference type="PANTHER" id="PTHR30385:SF7">
    <property type="entry name" value="RNA POLYMERASE SIGMA FACTOR FLIA"/>
    <property type="match status" value="1"/>
</dbReference>
<dbReference type="PANTHER" id="PTHR30385">
    <property type="entry name" value="SIGMA FACTOR F FLAGELLAR"/>
    <property type="match status" value="1"/>
</dbReference>
<dbReference type="EMBL" id="CP000085">
    <property type="protein sequence ID" value="ABC34431.1"/>
    <property type="molecule type" value="Genomic_DNA"/>
</dbReference>
<keyword evidence="10" id="KW-1185">Reference proteome</keyword>
<organism evidence="9 10">
    <name type="scientific">Burkholderia thailandensis (strain ATCC 700388 / DSM 13276 / CCUG 48851 / CIP 106301 / E264)</name>
    <dbReference type="NCBI Taxonomy" id="271848"/>
    <lineage>
        <taxon>Bacteria</taxon>
        <taxon>Pseudomonadati</taxon>
        <taxon>Pseudomonadota</taxon>
        <taxon>Betaproteobacteria</taxon>
        <taxon>Burkholderiales</taxon>
        <taxon>Burkholderiaceae</taxon>
        <taxon>Burkholderia</taxon>
        <taxon>pseudomallei group</taxon>
    </lineage>
</organism>
<keyword evidence="9" id="KW-0966">Cell projection</keyword>
<proteinExistence type="predicted"/>
<dbReference type="GO" id="GO:0003677">
    <property type="term" value="F:DNA binding"/>
    <property type="evidence" value="ECO:0007669"/>
    <property type="project" value="UniProtKB-KW"/>
</dbReference>
<evidence type="ECO:0000256" key="3">
    <source>
        <dbReference type="ARBA" id="ARBA00023125"/>
    </source>
</evidence>
<dbReference type="Gene3D" id="1.20.140.160">
    <property type="match status" value="1"/>
</dbReference>
<keyword evidence="9" id="KW-0282">Flagellum</keyword>
<keyword evidence="2" id="KW-0731">Sigma factor</keyword>
<dbReference type="InterPro" id="IPR012845">
    <property type="entry name" value="RNA_pol_sigma_FliA_WhiG"/>
</dbReference>
<name>Q2T8W7_BURTA</name>
<evidence type="ECO:0000256" key="2">
    <source>
        <dbReference type="ARBA" id="ARBA00023082"/>
    </source>
</evidence>
<sequence length="369" mass="41102">MGVAEPQGKPSARAGCGAGQVQVRRGKPDCRDVAAAGRAEPHAELFGGALRDARSRAENHARKRSHRPRSHVAAAQSDGRRGVAVHARPDPADERDGIGERARPRVPAVVQDAGRRDAVRERDDRQASRRMTAMTTLDECAAARTAYARAGAGAEQRWLVEYAPIVKRAARQLKSQAVGMLTLDDIEQIGLMGLLEALRRYGMPDAAFPCYAATRVRGAILDELRRHDWRPRSVRLEAHRTRDCERELCRSLGREPTEAEVSSALGISTAEYRERVMANNAEAMASFDSVLDDDALTHEESPERQIVRRRCLEQALARLNEREQRVIQLYYEFDLSLREIASVLELTEARVCQINKAALKKMREVLSDA</sequence>
<evidence type="ECO:0000313" key="9">
    <source>
        <dbReference type="EMBL" id="ABC34431.1"/>
    </source>
</evidence>
<dbReference type="Gene3D" id="1.10.1740.10">
    <property type="match status" value="1"/>
</dbReference>
<feature type="compositionally biased region" description="Basic and acidic residues" evidence="5">
    <location>
        <begin position="51"/>
        <end position="60"/>
    </location>
</feature>
<dbReference type="NCBIfam" id="NF005413">
    <property type="entry name" value="PRK06986.1"/>
    <property type="match status" value="1"/>
</dbReference>
<dbReference type="GO" id="GO:0006352">
    <property type="term" value="P:DNA-templated transcription initiation"/>
    <property type="evidence" value="ECO:0007669"/>
    <property type="project" value="InterPro"/>
</dbReference>
<dbReference type="InterPro" id="IPR014284">
    <property type="entry name" value="RNA_pol_sigma-70_dom"/>
</dbReference>
<evidence type="ECO:0000259" key="6">
    <source>
        <dbReference type="Pfam" id="PF04539"/>
    </source>
</evidence>
<evidence type="ECO:0000256" key="1">
    <source>
        <dbReference type="ARBA" id="ARBA00023015"/>
    </source>
</evidence>
<protein>
    <submittedName>
        <fullName evidence="9">RNA polymerase sigma factor for flagellar operon FliA</fullName>
    </submittedName>
</protein>
<dbReference type="SUPFAM" id="SSF88946">
    <property type="entry name" value="Sigma2 domain of RNA polymerase sigma factors"/>
    <property type="match status" value="1"/>
</dbReference>
<dbReference type="Pfam" id="PF04545">
    <property type="entry name" value="Sigma70_r4"/>
    <property type="match status" value="1"/>
</dbReference>
<dbReference type="Pfam" id="PF04539">
    <property type="entry name" value="Sigma70_r3"/>
    <property type="match status" value="1"/>
</dbReference>